<reference evidence="8" key="1">
    <citation type="submission" date="2016-05" db="EMBL/GenBank/DDBJ databases">
        <title>Comparative genomics of biotechnologically important yeasts.</title>
        <authorList>
            <consortium name="DOE Joint Genome Institute"/>
            <person name="Riley R."/>
            <person name="Haridas S."/>
            <person name="Wolfe K.H."/>
            <person name="Lopes M.R."/>
            <person name="Hittinger C.T."/>
            <person name="Goker M."/>
            <person name="Salamov A."/>
            <person name="Wisecaver J."/>
            <person name="Long T.M."/>
            <person name="Aerts A.L."/>
            <person name="Barry K."/>
            <person name="Choi C."/>
            <person name="Clum A."/>
            <person name="Coughlan A.Y."/>
            <person name="Deshpande S."/>
            <person name="Douglass A.P."/>
            <person name="Hanson S.J."/>
            <person name="Klenk H.-P."/>
            <person name="Labutti K."/>
            <person name="Lapidus A."/>
            <person name="Lindquist E."/>
            <person name="Lipzen A."/>
            <person name="Meier-Kolthoff J.P."/>
            <person name="Ohm R.A."/>
            <person name="Otillar R.P."/>
            <person name="Pangilinan J."/>
            <person name="Peng Y."/>
            <person name="Rokas A."/>
            <person name="Rosa C.A."/>
            <person name="Scheuner C."/>
            <person name="Sibirny A.A."/>
            <person name="Slot J.C."/>
            <person name="Stielow J.B."/>
            <person name="Sun H."/>
            <person name="Kurtzman C.P."/>
            <person name="Blackwell M."/>
            <person name="Grigoriev I.V."/>
            <person name="Jeffries T.W."/>
        </authorList>
    </citation>
    <scope>NUCLEOTIDE SEQUENCE [LARGE SCALE GENOMIC DNA]</scope>
    <source>
        <strain evidence="8">NRRL Y-12698</strain>
    </source>
</reference>
<dbReference type="AlphaFoldDB" id="A0A1E3QSH4"/>
<dbReference type="RefSeq" id="XP_018985215.1">
    <property type="nucleotide sequence ID" value="XM_019128874.1"/>
</dbReference>
<evidence type="ECO:0000313" key="8">
    <source>
        <dbReference type="Proteomes" id="UP000094336"/>
    </source>
</evidence>
<feature type="transmembrane region" description="Helical" evidence="6">
    <location>
        <begin position="60"/>
        <end position="80"/>
    </location>
</feature>
<accession>A0A1E3QSH4</accession>
<organism evidence="7 8">
    <name type="scientific">Babjeviella inositovora NRRL Y-12698</name>
    <dbReference type="NCBI Taxonomy" id="984486"/>
    <lineage>
        <taxon>Eukaryota</taxon>
        <taxon>Fungi</taxon>
        <taxon>Dikarya</taxon>
        <taxon>Ascomycota</taxon>
        <taxon>Saccharomycotina</taxon>
        <taxon>Pichiomycetes</taxon>
        <taxon>Serinales incertae sedis</taxon>
        <taxon>Babjeviella</taxon>
    </lineage>
</organism>
<dbReference type="Proteomes" id="UP000094336">
    <property type="component" value="Unassembled WGS sequence"/>
</dbReference>
<dbReference type="GeneID" id="30146727"/>
<evidence type="ECO:0000256" key="5">
    <source>
        <dbReference type="ARBA" id="ARBA00023136"/>
    </source>
</evidence>
<dbReference type="GO" id="GO:0016020">
    <property type="term" value="C:membrane"/>
    <property type="evidence" value="ECO:0007669"/>
    <property type="project" value="UniProtKB-SubCell"/>
</dbReference>
<evidence type="ECO:0000256" key="3">
    <source>
        <dbReference type="ARBA" id="ARBA00022692"/>
    </source>
</evidence>
<keyword evidence="8" id="KW-1185">Reference proteome</keyword>
<dbReference type="EMBL" id="KV454431">
    <property type="protein sequence ID" value="ODQ79887.1"/>
    <property type="molecule type" value="Genomic_DNA"/>
</dbReference>
<evidence type="ECO:0000256" key="2">
    <source>
        <dbReference type="ARBA" id="ARBA00009530"/>
    </source>
</evidence>
<evidence type="ECO:0000256" key="4">
    <source>
        <dbReference type="ARBA" id="ARBA00022989"/>
    </source>
</evidence>
<evidence type="ECO:0000256" key="1">
    <source>
        <dbReference type="ARBA" id="ARBA00004370"/>
    </source>
</evidence>
<sequence length="139" mass="15299">MPEVNLRSLGQILSEVNFRSIGDAFTASDIILYIVAMTGFFSPIPVAIRKGFFSLGFLKSVLLTFLFVAPGMFYSMFIVYSTSPVTGDNALRARYQDLEEGHIQPSNSVLPDAAEWNEQQGQFANNAQAKQRANPGLSI</sequence>
<keyword evidence="3 6" id="KW-0812">Transmembrane</keyword>
<protein>
    <submittedName>
        <fullName evidence="7">Uncharacterized protein</fullName>
    </submittedName>
</protein>
<keyword evidence="4 6" id="KW-1133">Transmembrane helix</keyword>
<dbReference type="Pfam" id="PF01679">
    <property type="entry name" value="Pmp3"/>
    <property type="match status" value="1"/>
</dbReference>
<dbReference type="InterPro" id="IPR000612">
    <property type="entry name" value="PMP3"/>
</dbReference>
<comment type="similarity">
    <text evidence="2">Belongs to the UPF0057 (PMP3) family.</text>
</comment>
<evidence type="ECO:0000256" key="6">
    <source>
        <dbReference type="SAM" id="Phobius"/>
    </source>
</evidence>
<name>A0A1E3QSH4_9ASCO</name>
<comment type="subcellular location">
    <subcellularLocation>
        <location evidence="1">Membrane</location>
    </subcellularLocation>
</comment>
<proteinExistence type="inferred from homology"/>
<feature type="transmembrane region" description="Helical" evidence="6">
    <location>
        <begin position="30"/>
        <end position="48"/>
    </location>
</feature>
<dbReference type="OrthoDB" id="3989242at2759"/>
<gene>
    <name evidence="7" type="ORF">BABINDRAFT_161560</name>
</gene>
<keyword evidence="5 6" id="KW-0472">Membrane</keyword>
<evidence type="ECO:0000313" key="7">
    <source>
        <dbReference type="EMBL" id="ODQ79887.1"/>
    </source>
</evidence>